<proteinExistence type="predicted"/>
<evidence type="ECO:0000313" key="3">
    <source>
        <dbReference type="Proteomes" id="UP000271925"/>
    </source>
</evidence>
<evidence type="ECO:0000259" key="1">
    <source>
        <dbReference type="Pfam" id="PF00903"/>
    </source>
</evidence>
<dbReference type="InterPro" id="IPR004360">
    <property type="entry name" value="Glyas_Fos-R_dOase_dom"/>
</dbReference>
<protein>
    <submittedName>
        <fullName evidence="2">VOC family protein</fullName>
    </submittedName>
</protein>
<reference evidence="2 3" key="1">
    <citation type="submission" date="2018-11" db="EMBL/GenBank/DDBJ databases">
        <authorList>
            <person name="Zhou Z."/>
            <person name="Wang G."/>
        </authorList>
    </citation>
    <scope>NUCLEOTIDE SEQUENCE [LARGE SCALE GENOMIC DNA]</scope>
    <source>
        <strain evidence="2 3">KCTC52004</strain>
    </source>
</reference>
<evidence type="ECO:0000313" key="2">
    <source>
        <dbReference type="EMBL" id="RRA98141.1"/>
    </source>
</evidence>
<dbReference type="Proteomes" id="UP000271925">
    <property type="component" value="Unassembled WGS sequence"/>
</dbReference>
<feature type="domain" description="Glyoxalase/fosfomycin resistance/dioxygenase" evidence="1">
    <location>
        <begin position="12"/>
        <end position="89"/>
    </location>
</feature>
<dbReference type="InterPro" id="IPR029068">
    <property type="entry name" value="Glyas_Bleomycin-R_OHBP_Dase"/>
</dbReference>
<sequence length="111" mass="12205">MFTTTNAFSRFLVDDRPKVKTFCQQTLGLEVTEEHKGISLLTLHLGGGNKLLFYPKQDPSPATFTFLNFPVEDVNQAVDELTGKGIVVEHLQGDISTHEKGMSRGQGPTIA</sequence>
<gene>
    <name evidence="2" type="ORF">EHT25_31230</name>
</gene>
<dbReference type="SUPFAM" id="SSF54593">
    <property type="entry name" value="Glyoxalase/Bleomycin resistance protein/Dihydroxybiphenyl dioxygenase"/>
    <property type="match status" value="1"/>
</dbReference>
<dbReference type="Gene3D" id="3.10.180.10">
    <property type="entry name" value="2,3-Dihydroxybiphenyl 1,2-Dioxygenase, domain 1"/>
    <property type="match status" value="1"/>
</dbReference>
<comment type="caution">
    <text evidence="2">The sequence shown here is derived from an EMBL/GenBank/DDBJ whole genome shotgun (WGS) entry which is preliminary data.</text>
</comment>
<dbReference type="Pfam" id="PF00903">
    <property type="entry name" value="Glyoxalase"/>
    <property type="match status" value="1"/>
</dbReference>
<name>A0A3P1BB02_9BACT</name>
<organism evidence="2 3">
    <name type="scientific">Larkinella rosea</name>
    <dbReference type="NCBI Taxonomy" id="2025312"/>
    <lineage>
        <taxon>Bacteria</taxon>
        <taxon>Pseudomonadati</taxon>
        <taxon>Bacteroidota</taxon>
        <taxon>Cytophagia</taxon>
        <taxon>Cytophagales</taxon>
        <taxon>Spirosomataceae</taxon>
        <taxon>Larkinella</taxon>
    </lineage>
</organism>
<dbReference type="RefSeq" id="WP_124879381.1">
    <property type="nucleotide sequence ID" value="NZ_RQJO01000016.1"/>
</dbReference>
<dbReference type="EMBL" id="RQJO01000016">
    <property type="protein sequence ID" value="RRA98141.1"/>
    <property type="molecule type" value="Genomic_DNA"/>
</dbReference>
<dbReference type="OrthoDB" id="9804907at2"/>
<keyword evidence="3" id="KW-1185">Reference proteome</keyword>
<dbReference type="AlphaFoldDB" id="A0A3P1BB02"/>
<accession>A0A3P1BB02</accession>